<organism evidence="2 3">
    <name type="scientific">Mycoplana dimorpha</name>
    <dbReference type="NCBI Taxonomy" id="28320"/>
    <lineage>
        <taxon>Bacteria</taxon>
        <taxon>Pseudomonadati</taxon>
        <taxon>Pseudomonadota</taxon>
        <taxon>Alphaproteobacteria</taxon>
        <taxon>Hyphomicrobiales</taxon>
        <taxon>Rhizobiaceae</taxon>
        <taxon>Mycoplana</taxon>
    </lineage>
</organism>
<dbReference type="InterPro" id="IPR058532">
    <property type="entry name" value="YjbR/MT2646/Rv2570-like"/>
</dbReference>
<keyword evidence="3" id="KW-1185">Reference proteome</keyword>
<feature type="region of interest" description="Disordered" evidence="1">
    <location>
        <begin position="110"/>
        <end position="145"/>
    </location>
</feature>
<evidence type="ECO:0000256" key="1">
    <source>
        <dbReference type="SAM" id="MobiDB-lite"/>
    </source>
</evidence>
<dbReference type="Gene3D" id="3.90.1150.30">
    <property type="match status" value="1"/>
</dbReference>
<gene>
    <name evidence="2" type="ORF">C7449_101320</name>
</gene>
<dbReference type="SUPFAM" id="SSF142906">
    <property type="entry name" value="YjbR-like"/>
    <property type="match status" value="1"/>
</dbReference>
<dbReference type="EMBL" id="PZZZ01000001">
    <property type="protein sequence ID" value="PTM98655.1"/>
    <property type="molecule type" value="Genomic_DNA"/>
</dbReference>
<evidence type="ECO:0000313" key="3">
    <source>
        <dbReference type="Proteomes" id="UP000241247"/>
    </source>
</evidence>
<name>A0A2T5BI30_MYCDI</name>
<protein>
    <submittedName>
        <fullName evidence="2">Putative DNA-binding protein (MmcQ/YjbR family)</fullName>
    </submittedName>
</protein>
<sequence>MVLFRMTSEDLAQMALALPGTEENAHFGKRDFRVGGRIYLTLPEPGRAVCKLTRDQQAMLVETEPGLCAAVPGGWGHKGWTSLYFDSADIATVSHVVEIAWRNVAPAGLAATRSASRSPPAPPANDPLQLPASQPPPPVHNRPPH</sequence>
<dbReference type="AlphaFoldDB" id="A0A2T5BI30"/>
<dbReference type="Proteomes" id="UP000241247">
    <property type="component" value="Unassembled WGS sequence"/>
</dbReference>
<dbReference type="Pfam" id="PF04237">
    <property type="entry name" value="YjbR"/>
    <property type="match status" value="1"/>
</dbReference>
<evidence type="ECO:0000313" key="2">
    <source>
        <dbReference type="EMBL" id="PTM98655.1"/>
    </source>
</evidence>
<accession>A0A2T5BI30</accession>
<dbReference type="GO" id="GO:0003677">
    <property type="term" value="F:DNA binding"/>
    <property type="evidence" value="ECO:0007669"/>
    <property type="project" value="UniProtKB-KW"/>
</dbReference>
<comment type="caution">
    <text evidence="2">The sequence shown here is derived from an EMBL/GenBank/DDBJ whole genome shotgun (WGS) entry which is preliminary data.</text>
</comment>
<keyword evidence="2" id="KW-0238">DNA-binding</keyword>
<dbReference type="InterPro" id="IPR038056">
    <property type="entry name" value="YjbR-like_sf"/>
</dbReference>
<reference evidence="2 3" key="1">
    <citation type="submission" date="2018-04" db="EMBL/GenBank/DDBJ databases">
        <title>Genomic Encyclopedia of Type Strains, Phase IV (KMG-IV): sequencing the most valuable type-strain genomes for metagenomic binning, comparative biology and taxonomic classification.</title>
        <authorList>
            <person name="Goeker M."/>
        </authorList>
    </citation>
    <scope>NUCLEOTIDE SEQUENCE [LARGE SCALE GENOMIC DNA]</scope>
    <source>
        <strain evidence="2 3">DSM 7138</strain>
    </source>
</reference>
<proteinExistence type="predicted"/>
<feature type="compositionally biased region" description="Pro residues" evidence="1">
    <location>
        <begin position="133"/>
        <end position="145"/>
    </location>
</feature>